<dbReference type="PANTHER" id="PTHR24123:SF33">
    <property type="entry name" value="PROTEIN HOS4"/>
    <property type="match status" value="1"/>
</dbReference>
<evidence type="ECO:0000256" key="2">
    <source>
        <dbReference type="ARBA" id="ARBA00023043"/>
    </source>
</evidence>
<keyword evidence="2" id="KW-0040">ANK repeat</keyword>
<dbReference type="EMBL" id="AP024483">
    <property type="protein sequence ID" value="BCS83649.1"/>
    <property type="molecule type" value="Genomic_DNA"/>
</dbReference>
<dbReference type="InterPro" id="IPR036770">
    <property type="entry name" value="Ankyrin_rpt-contain_sf"/>
</dbReference>
<dbReference type="Proteomes" id="UP001321479">
    <property type="component" value="Segment"/>
</dbReference>
<dbReference type="RefSeq" id="YP_010842257.1">
    <property type="nucleotide sequence ID" value="NC_079139.1"/>
</dbReference>
<dbReference type="Gene3D" id="1.25.40.20">
    <property type="entry name" value="Ankyrin repeat-containing domain"/>
    <property type="match status" value="1"/>
</dbReference>
<dbReference type="PROSITE" id="PS50088">
    <property type="entry name" value="ANK_REPEAT"/>
    <property type="match status" value="2"/>
</dbReference>
<evidence type="ECO:0000313" key="3">
    <source>
        <dbReference type="EMBL" id="BCS83649.1"/>
    </source>
</evidence>
<evidence type="ECO:0000256" key="1">
    <source>
        <dbReference type="ARBA" id="ARBA00022737"/>
    </source>
</evidence>
<dbReference type="InterPro" id="IPR051165">
    <property type="entry name" value="Multifunctional_ANK_Repeat"/>
</dbReference>
<keyword evidence="1" id="KW-0677">Repeat</keyword>
<dbReference type="Pfam" id="PF12796">
    <property type="entry name" value="Ank_2"/>
    <property type="match status" value="1"/>
</dbReference>
<dbReference type="SMART" id="SM00248">
    <property type="entry name" value="ANK"/>
    <property type="match status" value="5"/>
</dbReference>
<name>A0ABM7NU40_9VIRU</name>
<dbReference type="PANTHER" id="PTHR24123">
    <property type="entry name" value="ANKYRIN REPEAT-CONTAINING"/>
    <property type="match status" value="1"/>
</dbReference>
<evidence type="ECO:0000313" key="4">
    <source>
        <dbReference type="Proteomes" id="UP001321479"/>
    </source>
</evidence>
<reference evidence="3 4" key="1">
    <citation type="submission" date="2021-02" db="EMBL/GenBank/DDBJ databases">
        <title>Cotonvirus japonicus, which uses Golgi apparatus of host cells for its virion factory, phylogenetically links tailed tupanvirus and icosahedral mimivirus.</title>
        <authorList>
            <person name="Takahashi H."/>
            <person name="Fukaya S."/>
            <person name="Song C."/>
            <person name="Murata K."/>
            <person name="Takemura M."/>
        </authorList>
    </citation>
    <scope>NUCLEOTIDE SEQUENCE [LARGE SCALE GENOMIC DNA]</scope>
</reference>
<keyword evidence="4" id="KW-1185">Reference proteome</keyword>
<protein>
    <submittedName>
        <fullName evidence="3">Ankyrin repeat protein</fullName>
    </submittedName>
</protein>
<accession>A0ABM7NU40</accession>
<organism evidence="3 4">
    <name type="scientific">Cotonvirus japonicus</name>
    <dbReference type="NCBI Taxonomy" id="2811091"/>
    <lineage>
        <taxon>Viruses</taxon>
        <taxon>Varidnaviria</taxon>
        <taxon>Bamfordvirae</taxon>
        <taxon>Nucleocytoviricota</taxon>
        <taxon>Megaviricetes</taxon>
        <taxon>Imitervirales</taxon>
        <taxon>Mimiviridae</taxon>
        <taxon>Megamimivirinae</taxon>
        <taxon>Cotonvirus</taxon>
        <taxon>Cotonvirus japonicum</taxon>
    </lineage>
</organism>
<proteinExistence type="predicted"/>
<sequence length="469" mass="54106">MEDNSYFAVIDIDGNSIGLNYNKTQYVFGLNTSDLIINEDYEKNNLMCIKPQYICEYIYNYYLESQQELFIIDVRLPVDNPKFEIFEHPINRDIFYANMIVCGNKYKMDNPKSYSYIHTKGADVASHFAFYFACKNNYVDVINYLTQFTNCNEIITLAFKNKDYEVVKNLALLEIGVNFALSQAIIFGNDGFVIELIDEYNASITIAYKQAVLYENIELITYLLNKDSLILDDLCIYASINNKLKVLDYLLDNNIICVDWLQFLITSINKQGELNNIVKHINENNNKIFSQEFLKNNNKITTVRESVKESNPECKSNTITNPKPTKNYYLKQDNEEILSSIIIACKASKNDDQLLTIKLLINCNLDINKPDSNGMSALHYCVQNNNITTTLYLLNYGANINHQDNNGMTSLMIVCKMSFNDDQLKMVGLLLQKGADVNIKNNERRNALYFAQNKFNIQIQKLLKDKMNV</sequence>
<dbReference type="PROSITE" id="PS50297">
    <property type="entry name" value="ANK_REP_REGION"/>
    <property type="match status" value="2"/>
</dbReference>
<dbReference type="SUPFAM" id="SSF48403">
    <property type="entry name" value="Ankyrin repeat"/>
    <property type="match status" value="1"/>
</dbReference>
<dbReference type="InterPro" id="IPR002110">
    <property type="entry name" value="Ankyrin_rpt"/>
</dbReference>
<dbReference type="GeneID" id="80558854"/>